<dbReference type="PANTHER" id="PTHR22846">
    <property type="entry name" value="WD40 REPEAT PROTEIN"/>
    <property type="match status" value="1"/>
</dbReference>
<dbReference type="GO" id="GO:0003714">
    <property type="term" value="F:transcription corepressor activity"/>
    <property type="evidence" value="ECO:0007669"/>
    <property type="project" value="InterPro"/>
</dbReference>
<evidence type="ECO:0000256" key="3">
    <source>
        <dbReference type="PROSITE-ProRule" id="PRU00221"/>
    </source>
</evidence>
<evidence type="ECO:0000256" key="1">
    <source>
        <dbReference type="ARBA" id="ARBA00022574"/>
    </source>
</evidence>
<sequence>MSLSVLASPGKGLWTVVIDPSGRFIVTGGDDQTIRLYQYKDLKLLKTFPVQSMIRKMEWQPNGQLLAVATHDRNMHLRNMVTGDSIPLSGAEFGGRGISWSYNGRFLAATDNHLIKIWNERGQLIRTIPKEDNNSYFDLDWHPSKNLLLLSGDDIRLYEMSGKKLAVLKHREEATGVLTVEWHPNGLFFVSGDYGHEEEGMPTLLQFWTAEGKLFKTLKKSKTEYRDMKWNHDGSWLATASDRLRVWDREGNILYTGGDGKHNLWGVAWNAFEKEWITVSFDGTLDKWSAKAVLLKHIE</sequence>
<name>A0AAT9GH49_9BACT</name>
<dbReference type="Pfam" id="PF12894">
    <property type="entry name" value="ANAPC4_WD40"/>
    <property type="match status" value="1"/>
</dbReference>
<evidence type="ECO:0000256" key="2">
    <source>
        <dbReference type="ARBA" id="ARBA00022737"/>
    </source>
</evidence>
<dbReference type="PANTHER" id="PTHR22846:SF2">
    <property type="entry name" value="F-BOX-LIKE_WD REPEAT-CONTAINING PROTEIN EBI"/>
    <property type="match status" value="1"/>
</dbReference>
<keyword evidence="1 3" id="KW-0853">WD repeat</keyword>
<dbReference type="SMART" id="SM00320">
    <property type="entry name" value="WD40"/>
    <property type="match status" value="7"/>
</dbReference>
<dbReference type="AlphaFoldDB" id="A0AAT9GH49"/>
<proteinExistence type="predicted"/>
<feature type="repeat" description="WD" evidence="3">
    <location>
        <begin position="6"/>
        <end position="47"/>
    </location>
</feature>
<reference evidence="5" key="1">
    <citation type="submission" date="2024-02" db="EMBL/GenBank/DDBJ databases">
        <title>Sediminibacterium planktonica sp. nov. and Sediminibacterium longus sp. nov., isolated from surface lake and river water.</title>
        <authorList>
            <person name="Watanabe K."/>
            <person name="Takemine S."/>
            <person name="Ishii Y."/>
            <person name="Ogata Y."/>
            <person name="Shindo C."/>
            <person name="Suda W."/>
        </authorList>
    </citation>
    <scope>NUCLEOTIDE SEQUENCE</scope>
    <source>
        <strain evidence="5">KACHI17</strain>
    </source>
</reference>
<dbReference type="SUPFAM" id="SSF50978">
    <property type="entry name" value="WD40 repeat-like"/>
    <property type="match status" value="1"/>
</dbReference>
<dbReference type="Gene3D" id="2.130.10.10">
    <property type="entry name" value="YVTN repeat-like/Quinoprotein amine dehydrogenase"/>
    <property type="match status" value="2"/>
</dbReference>
<gene>
    <name evidence="5" type="ORF">KACHI17_08750</name>
</gene>
<dbReference type="InterPro" id="IPR045183">
    <property type="entry name" value="Ebi-like"/>
</dbReference>
<dbReference type="InterPro" id="IPR015943">
    <property type="entry name" value="WD40/YVTN_repeat-like_dom_sf"/>
</dbReference>
<evidence type="ECO:0000313" key="5">
    <source>
        <dbReference type="EMBL" id="BFG69994.1"/>
    </source>
</evidence>
<organism evidence="5">
    <name type="scientific">Sediminibacterium sp. KACHI17</name>
    <dbReference type="NCBI Taxonomy" id="1751071"/>
    <lineage>
        <taxon>Bacteria</taxon>
        <taxon>Pseudomonadati</taxon>
        <taxon>Bacteroidota</taxon>
        <taxon>Chitinophagia</taxon>
        <taxon>Chitinophagales</taxon>
        <taxon>Chitinophagaceae</taxon>
        <taxon>Sediminibacterium</taxon>
    </lineage>
</organism>
<dbReference type="PROSITE" id="PS50082">
    <property type="entry name" value="WD_REPEATS_2"/>
    <property type="match status" value="1"/>
</dbReference>
<dbReference type="InterPro" id="IPR036322">
    <property type="entry name" value="WD40_repeat_dom_sf"/>
</dbReference>
<dbReference type="GO" id="GO:0006357">
    <property type="term" value="P:regulation of transcription by RNA polymerase II"/>
    <property type="evidence" value="ECO:0007669"/>
    <property type="project" value="TreeGrafter"/>
</dbReference>
<evidence type="ECO:0000259" key="4">
    <source>
        <dbReference type="Pfam" id="PF12894"/>
    </source>
</evidence>
<dbReference type="InterPro" id="IPR024977">
    <property type="entry name" value="Apc4-like_WD40_dom"/>
</dbReference>
<keyword evidence="2" id="KW-0677">Repeat</keyword>
<dbReference type="EMBL" id="AP029612">
    <property type="protein sequence ID" value="BFG69994.1"/>
    <property type="molecule type" value="Genomic_DNA"/>
</dbReference>
<feature type="domain" description="Anaphase-promoting complex subunit 4-like WD40" evidence="4">
    <location>
        <begin position="51"/>
        <end position="86"/>
    </location>
</feature>
<protein>
    <recommendedName>
        <fullName evidence="4">Anaphase-promoting complex subunit 4-like WD40 domain-containing protein</fullName>
    </recommendedName>
</protein>
<dbReference type="Pfam" id="PF00400">
    <property type="entry name" value="WD40"/>
    <property type="match status" value="4"/>
</dbReference>
<dbReference type="InterPro" id="IPR001680">
    <property type="entry name" value="WD40_rpt"/>
</dbReference>
<accession>A0AAT9GH49</accession>